<dbReference type="SUPFAM" id="SSF56784">
    <property type="entry name" value="HAD-like"/>
    <property type="match status" value="1"/>
</dbReference>
<protein>
    <recommendedName>
        <fullName evidence="7">5'-nucleotidase domain-containing protein 3</fullName>
    </recommendedName>
</protein>
<dbReference type="InterPro" id="IPR023214">
    <property type="entry name" value="HAD_sf"/>
</dbReference>
<name>A0AAD9NQ28_RIDPI</name>
<dbReference type="NCBIfam" id="TIGR02244">
    <property type="entry name" value="HAD-IG-Ncltidse"/>
    <property type="match status" value="1"/>
</dbReference>
<keyword evidence="4" id="KW-0460">Magnesium</keyword>
<keyword evidence="6" id="KW-1185">Reference proteome</keyword>
<comment type="similarity">
    <text evidence="1">Belongs to the 5'(3')-deoxyribonucleotidase family.</text>
</comment>
<gene>
    <name evidence="5" type="ORF">NP493_739g02054</name>
</gene>
<evidence type="ECO:0008006" key="7">
    <source>
        <dbReference type="Google" id="ProtNLM"/>
    </source>
</evidence>
<comment type="caution">
    <text evidence="5">The sequence shown here is derived from an EMBL/GenBank/DDBJ whole genome shotgun (WGS) entry which is preliminary data.</text>
</comment>
<dbReference type="InterPro" id="IPR008380">
    <property type="entry name" value="HAD-SF_hydro_IG_5-nucl"/>
</dbReference>
<dbReference type="PANTHER" id="PTHR12103:SF12">
    <property type="entry name" value="FI20020P1"/>
    <property type="match status" value="1"/>
</dbReference>
<evidence type="ECO:0000313" key="6">
    <source>
        <dbReference type="Proteomes" id="UP001209878"/>
    </source>
</evidence>
<evidence type="ECO:0000256" key="4">
    <source>
        <dbReference type="ARBA" id="ARBA00022842"/>
    </source>
</evidence>
<dbReference type="Gene3D" id="3.40.50.1000">
    <property type="entry name" value="HAD superfamily/HAD-like"/>
    <property type="match status" value="1"/>
</dbReference>
<proteinExistence type="inferred from homology"/>
<evidence type="ECO:0000256" key="3">
    <source>
        <dbReference type="ARBA" id="ARBA00022801"/>
    </source>
</evidence>
<dbReference type="AlphaFoldDB" id="A0AAD9NQ28"/>
<organism evidence="5 6">
    <name type="scientific">Ridgeia piscesae</name>
    <name type="common">Tubeworm</name>
    <dbReference type="NCBI Taxonomy" id="27915"/>
    <lineage>
        <taxon>Eukaryota</taxon>
        <taxon>Metazoa</taxon>
        <taxon>Spiralia</taxon>
        <taxon>Lophotrochozoa</taxon>
        <taxon>Annelida</taxon>
        <taxon>Polychaeta</taxon>
        <taxon>Sedentaria</taxon>
        <taxon>Canalipalpata</taxon>
        <taxon>Sabellida</taxon>
        <taxon>Siboglinidae</taxon>
        <taxon>Ridgeia</taxon>
    </lineage>
</organism>
<dbReference type="PANTHER" id="PTHR12103">
    <property type="entry name" value="5'-NUCLEOTIDASE DOMAIN-CONTAINING"/>
    <property type="match status" value="1"/>
</dbReference>
<accession>A0AAD9NQ28</accession>
<dbReference type="InterPro" id="IPR016695">
    <property type="entry name" value="Pur_nucleotidase"/>
</dbReference>
<keyword evidence="3" id="KW-0378">Hydrolase</keyword>
<dbReference type="PIRSF" id="PIRSF017434">
    <property type="entry name" value="Purine_5'-nucleotidase"/>
    <property type="match status" value="1"/>
</dbReference>
<dbReference type="GO" id="GO:0046872">
    <property type="term" value="F:metal ion binding"/>
    <property type="evidence" value="ECO:0007669"/>
    <property type="project" value="UniProtKB-KW"/>
</dbReference>
<dbReference type="EMBL" id="JAODUO010000742">
    <property type="protein sequence ID" value="KAK2175239.1"/>
    <property type="molecule type" value="Genomic_DNA"/>
</dbReference>
<dbReference type="Proteomes" id="UP001209878">
    <property type="component" value="Unassembled WGS sequence"/>
</dbReference>
<evidence type="ECO:0000256" key="2">
    <source>
        <dbReference type="ARBA" id="ARBA00022723"/>
    </source>
</evidence>
<evidence type="ECO:0000256" key="1">
    <source>
        <dbReference type="ARBA" id="ARBA00009589"/>
    </source>
</evidence>
<keyword evidence="2" id="KW-0479">Metal-binding</keyword>
<evidence type="ECO:0000313" key="5">
    <source>
        <dbReference type="EMBL" id="KAK2175239.1"/>
    </source>
</evidence>
<dbReference type="GO" id="GO:0008253">
    <property type="term" value="F:5'-nucleotidase activity"/>
    <property type="evidence" value="ECO:0007669"/>
    <property type="project" value="TreeGrafter"/>
</dbReference>
<reference evidence="5" key="1">
    <citation type="journal article" date="2023" name="Mol. Biol. Evol.">
        <title>Third-Generation Sequencing Reveals the Adaptive Role of the Epigenome in Three Deep-Sea Polychaetes.</title>
        <authorList>
            <person name="Perez M."/>
            <person name="Aroh O."/>
            <person name="Sun Y."/>
            <person name="Lan Y."/>
            <person name="Juniper S.K."/>
            <person name="Young C.R."/>
            <person name="Angers B."/>
            <person name="Qian P.Y."/>
        </authorList>
    </citation>
    <scope>NUCLEOTIDE SEQUENCE</scope>
    <source>
        <strain evidence="5">R07B-5</strain>
    </source>
</reference>
<sequence>MSTCLCLLARRVCQNRRLLKLKRAVKNAQTHLLFRTYGRLCRTATMETVDLWAEYYKTKERVSELPLPSNSDPNAVYANNELDLSDIDVYGFDYDYTLMNYKTSLHYLIYNLGCVKLIEQHKYPEGILDLKYDPAFAIRGLHCDLHKGLLLKIDSFHDIQMGTVYRGHTCLPDDEVKALYNGSHVGIMNMNSFYGTGPNMHQMMDLFSVPEMTLFSNVIQYLIDNDLAYDPEYVFYDVKSAVQDVHMSGRMHQAIIRDMTTYMDPDADIVNLLTQLSESGKRIFLITNNSADFVNRGMNYLVGPQWYNMFDVIITNARKPKFFYQYSRPFRSFDHRCGAKSWTKVESLQKGRFYQEGNFLELNKLTNWQGARVLYFGDHVYADLADATLKHGWRTGAIIPELADEVKTINSKVYKESVRWLSALEGLIEAMQDQERAESQEVIKEWMKERQELRVITKNIFNPQFGSLFRTYHNPTYFSRRLNRFADVYMSSVTSLLNYSLDHTFYPRRTALPHELHET</sequence>
<dbReference type="Pfam" id="PF05761">
    <property type="entry name" value="5_nucleotid"/>
    <property type="match status" value="1"/>
</dbReference>
<dbReference type="InterPro" id="IPR036412">
    <property type="entry name" value="HAD-like_sf"/>
</dbReference>